<dbReference type="KEGG" id="xcb:XC_2829"/>
<reference evidence="2 3" key="1">
    <citation type="journal article" date="2005" name="Genome Res.">
        <title>Comparative and functional genomic analyses of the pathogenicity of phytopathogen Xanthomonas campestris pv. campestris.</title>
        <authorList>
            <person name="Qian W."/>
            <person name="Jia Y."/>
            <person name="Ren S.X."/>
            <person name="He Y.Q."/>
            <person name="Feng J.X."/>
            <person name="Lu L.F."/>
            <person name="Sun Q."/>
            <person name="Ying G."/>
            <person name="Tang D.J."/>
            <person name="Tang H."/>
            <person name="Wu W."/>
            <person name="Hao P."/>
            <person name="Wang L."/>
            <person name="Jiang B.L."/>
            <person name="Zeng S."/>
            <person name="Gu W.Y."/>
            <person name="Lu G."/>
            <person name="Rong L."/>
            <person name="Tian Y."/>
            <person name="Yao Z."/>
            <person name="Fu G."/>
            <person name="Chen B."/>
            <person name="Fang R."/>
            <person name="Qiang B."/>
            <person name="Chen Z."/>
            <person name="Zhao G.P."/>
            <person name="Tang J.L."/>
            <person name="He C."/>
        </authorList>
    </citation>
    <scope>NUCLEOTIDE SEQUENCE [LARGE SCALE GENOMIC DNA]</scope>
    <source>
        <strain evidence="2 3">8004</strain>
    </source>
</reference>
<evidence type="ECO:0000313" key="3">
    <source>
        <dbReference type="Proteomes" id="UP000000420"/>
    </source>
</evidence>
<dbReference type="Gene3D" id="3.40.630.30">
    <property type="match status" value="1"/>
</dbReference>
<protein>
    <recommendedName>
        <fullName evidence="1">N-acetyltransferase domain-containing protein</fullName>
    </recommendedName>
</protein>
<dbReference type="PANTHER" id="PTHR31435:SF9">
    <property type="entry name" value="PROTEIN NATD1"/>
    <property type="match status" value="1"/>
</dbReference>
<accession>A0A0H2X8Z1</accession>
<gene>
    <name evidence="2" type="ordered locus">XC_2829</name>
</gene>
<dbReference type="InterPro" id="IPR045057">
    <property type="entry name" value="Gcn5-rel_NAT"/>
</dbReference>
<dbReference type="Proteomes" id="UP000000420">
    <property type="component" value="Chromosome"/>
</dbReference>
<dbReference type="EMBL" id="CP000050">
    <property type="protein sequence ID" value="AAY49878.1"/>
    <property type="molecule type" value="Genomic_DNA"/>
</dbReference>
<evidence type="ECO:0000313" key="2">
    <source>
        <dbReference type="EMBL" id="AAY49878.1"/>
    </source>
</evidence>
<proteinExistence type="predicted"/>
<dbReference type="PANTHER" id="PTHR31435">
    <property type="entry name" value="PROTEIN NATD1"/>
    <property type="match status" value="1"/>
</dbReference>
<organism evidence="2 3">
    <name type="scientific">Xanthomonas campestris pv. campestris (strain 8004)</name>
    <dbReference type="NCBI Taxonomy" id="314565"/>
    <lineage>
        <taxon>Bacteria</taxon>
        <taxon>Pseudomonadati</taxon>
        <taxon>Pseudomonadota</taxon>
        <taxon>Gammaproteobacteria</taxon>
        <taxon>Lysobacterales</taxon>
        <taxon>Lysobacteraceae</taxon>
        <taxon>Xanthomonas</taxon>
    </lineage>
</organism>
<dbReference type="InterPro" id="IPR016181">
    <property type="entry name" value="Acyl_CoA_acyltransferase"/>
</dbReference>
<feature type="domain" description="N-acetyltransferase" evidence="1">
    <location>
        <begin position="62"/>
        <end position="147"/>
    </location>
</feature>
<dbReference type="Pfam" id="PF14542">
    <property type="entry name" value="Acetyltransf_CG"/>
    <property type="match status" value="1"/>
</dbReference>
<sequence length="147" mass="15997">MRAPSRWLSASARRTLAPPQLAGQQVTVWLVFHADTARCWSELVQEITPDQDQMDAAHLHVTHDAAHQRFTVELDGNTAELAYEQQDAVLTITHTRVPDAIGGRGVAAALVEAALGFAGEAGLKVIPACSYADAYMRRHPQFQALLA</sequence>
<evidence type="ECO:0000259" key="1">
    <source>
        <dbReference type="PROSITE" id="PS51729"/>
    </source>
</evidence>
<dbReference type="SUPFAM" id="SSF55729">
    <property type="entry name" value="Acyl-CoA N-acyltransferases (Nat)"/>
    <property type="match status" value="1"/>
</dbReference>
<dbReference type="PROSITE" id="PS51729">
    <property type="entry name" value="GNAT_YJDJ"/>
    <property type="match status" value="1"/>
</dbReference>
<dbReference type="InterPro" id="IPR031165">
    <property type="entry name" value="GNAT_YJDJ"/>
</dbReference>
<dbReference type="HOGENOM" id="CLU_132888_0_0_6"/>
<dbReference type="AlphaFoldDB" id="A0A0H2X8Z1"/>
<name>A0A0H2X8Z1_XANC8</name>